<dbReference type="OrthoDB" id="7709378at2"/>
<sequence>MANAFSYACRDCDGMEACPASVVAQTKNEVWKLMELHAQVAHDENPAEWDGETREYLATLIRPVNV</sequence>
<dbReference type="RefSeq" id="WP_106607563.1">
    <property type="nucleotide sequence ID" value="NZ_PYGJ01000002.1"/>
</dbReference>
<reference evidence="1 2" key="1">
    <citation type="submission" date="2018-03" db="EMBL/GenBank/DDBJ databases">
        <title>Genomic Encyclopedia of Archaeal and Bacterial Type Strains, Phase II (KMG-II): from individual species to whole genera.</title>
        <authorList>
            <person name="Goeker M."/>
        </authorList>
    </citation>
    <scope>NUCLEOTIDE SEQUENCE [LARGE SCALE GENOMIC DNA]</scope>
    <source>
        <strain evidence="1 2">DSM 100673</strain>
    </source>
</reference>
<evidence type="ECO:0000313" key="1">
    <source>
        <dbReference type="EMBL" id="PSL21384.1"/>
    </source>
</evidence>
<dbReference type="Proteomes" id="UP000240418">
    <property type="component" value="Unassembled WGS sequence"/>
</dbReference>
<accession>A0A2P8FI62</accession>
<dbReference type="InterPro" id="IPR009409">
    <property type="entry name" value="DUF1059"/>
</dbReference>
<proteinExistence type="predicted"/>
<organism evidence="1 2">
    <name type="scientific">Shimia abyssi</name>
    <dbReference type="NCBI Taxonomy" id="1662395"/>
    <lineage>
        <taxon>Bacteria</taxon>
        <taxon>Pseudomonadati</taxon>
        <taxon>Pseudomonadota</taxon>
        <taxon>Alphaproteobacteria</taxon>
        <taxon>Rhodobacterales</taxon>
        <taxon>Roseobacteraceae</taxon>
    </lineage>
</organism>
<evidence type="ECO:0000313" key="2">
    <source>
        <dbReference type="Proteomes" id="UP000240418"/>
    </source>
</evidence>
<gene>
    <name evidence="1" type="ORF">CLV88_102504</name>
</gene>
<dbReference type="AlphaFoldDB" id="A0A2P8FI62"/>
<dbReference type="Pfam" id="PF06348">
    <property type="entry name" value="DUF1059"/>
    <property type="match status" value="1"/>
</dbReference>
<comment type="caution">
    <text evidence="1">The sequence shown here is derived from an EMBL/GenBank/DDBJ whole genome shotgun (WGS) entry which is preliminary data.</text>
</comment>
<protein>
    <submittedName>
        <fullName evidence="1">Uncharacterized protein DUF1059</fullName>
    </submittedName>
</protein>
<keyword evidence="2" id="KW-1185">Reference proteome</keyword>
<name>A0A2P8FI62_9RHOB</name>
<dbReference type="EMBL" id="PYGJ01000002">
    <property type="protein sequence ID" value="PSL21384.1"/>
    <property type="molecule type" value="Genomic_DNA"/>
</dbReference>